<evidence type="ECO:0000256" key="11">
    <source>
        <dbReference type="ARBA" id="ARBA00023141"/>
    </source>
</evidence>
<evidence type="ECO:0000256" key="3">
    <source>
        <dbReference type="ARBA" id="ARBA00004496"/>
    </source>
</evidence>
<keyword evidence="13" id="KW-0413">Isomerase</keyword>
<gene>
    <name evidence="23" type="ORF">H9710_06210</name>
</gene>
<dbReference type="PROSITE" id="PS51671">
    <property type="entry name" value="ACT"/>
    <property type="match status" value="1"/>
</dbReference>
<dbReference type="Gene3D" id="3.30.70.260">
    <property type="match status" value="1"/>
</dbReference>
<comment type="pathway">
    <text evidence="5">Metabolic intermediate biosynthesis; prephenate biosynthesis; prephenate from chorismate: step 1/1.</text>
</comment>
<evidence type="ECO:0000259" key="20">
    <source>
        <dbReference type="PROSITE" id="PS51168"/>
    </source>
</evidence>
<evidence type="ECO:0000256" key="2">
    <source>
        <dbReference type="ARBA" id="ARBA00002364"/>
    </source>
</evidence>
<dbReference type="CDD" id="cd13631">
    <property type="entry name" value="PBP2_Ct-PDT_like"/>
    <property type="match status" value="1"/>
</dbReference>
<evidence type="ECO:0000256" key="14">
    <source>
        <dbReference type="ARBA" id="ARBA00023239"/>
    </source>
</evidence>
<dbReference type="GO" id="GO:0004106">
    <property type="term" value="F:chorismate mutase activity"/>
    <property type="evidence" value="ECO:0007669"/>
    <property type="project" value="UniProtKB-EC"/>
</dbReference>
<keyword evidence="9" id="KW-0963">Cytoplasm</keyword>
<evidence type="ECO:0000256" key="12">
    <source>
        <dbReference type="ARBA" id="ARBA00023222"/>
    </source>
</evidence>
<dbReference type="InterPro" id="IPR002701">
    <property type="entry name" value="CM_II_prokaryot"/>
</dbReference>
<dbReference type="CDD" id="cd04905">
    <property type="entry name" value="ACT_CM-PDT"/>
    <property type="match status" value="1"/>
</dbReference>
<evidence type="ECO:0000259" key="21">
    <source>
        <dbReference type="PROSITE" id="PS51171"/>
    </source>
</evidence>
<evidence type="ECO:0000313" key="24">
    <source>
        <dbReference type="Proteomes" id="UP000826793"/>
    </source>
</evidence>
<dbReference type="InterPro" id="IPR036979">
    <property type="entry name" value="CM_dom_sf"/>
</dbReference>
<evidence type="ECO:0000256" key="10">
    <source>
        <dbReference type="ARBA" id="ARBA00022605"/>
    </source>
</evidence>
<comment type="pathway">
    <text evidence="4">Amino-acid biosynthesis; L-phenylalanine biosynthesis; phenylpyruvate from prephenate: step 1/1.</text>
</comment>
<keyword evidence="14" id="KW-0456">Lyase</keyword>
<evidence type="ECO:0000256" key="1">
    <source>
        <dbReference type="ARBA" id="ARBA00000824"/>
    </source>
</evidence>
<dbReference type="SMART" id="SM00830">
    <property type="entry name" value="CM_2"/>
    <property type="match status" value="1"/>
</dbReference>
<comment type="catalytic activity">
    <reaction evidence="18">
        <text>prephenate + H(+) = 3-phenylpyruvate + CO2 + H2O</text>
        <dbReference type="Rhea" id="RHEA:21648"/>
        <dbReference type="ChEBI" id="CHEBI:15377"/>
        <dbReference type="ChEBI" id="CHEBI:15378"/>
        <dbReference type="ChEBI" id="CHEBI:16526"/>
        <dbReference type="ChEBI" id="CHEBI:18005"/>
        <dbReference type="ChEBI" id="CHEBI:29934"/>
        <dbReference type="EC" id="4.2.1.51"/>
    </reaction>
</comment>
<dbReference type="PROSITE" id="PS00857">
    <property type="entry name" value="PREPHENATE_DEHYDR_1"/>
    <property type="match status" value="1"/>
</dbReference>
<dbReference type="PIRSF" id="PIRSF001500">
    <property type="entry name" value="Chor_mut_pdt_Ppr"/>
    <property type="match status" value="1"/>
</dbReference>
<dbReference type="InterPro" id="IPR018528">
    <property type="entry name" value="Preph_deHydtase_CS"/>
</dbReference>
<evidence type="ECO:0000256" key="5">
    <source>
        <dbReference type="ARBA" id="ARBA00004817"/>
    </source>
</evidence>
<dbReference type="PROSITE" id="PS00858">
    <property type="entry name" value="PREPHENATE_DEHYDR_2"/>
    <property type="match status" value="1"/>
</dbReference>
<evidence type="ECO:0000256" key="15">
    <source>
        <dbReference type="ARBA" id="ARBA00023268"/>
    </source>
</evidence>
<keyword evidence="12" id="KW-0584">Phenylalanine biosynthesis</keyword>
<dbReference type="InterPro" id="IPR002912">
    <property type="entry name" value="ACT_dom"/>
</dbReference>
<proteinExistence type="predicted"/>
<dbReference type="PANTHER" id="PTHR21022">
    <property type="entry name" value="PREPHENATE DEHYDRATASE P PROTEIN"/>
    <property type="match status" value="1"/>
</dbReference>
<dbReference type="SUPFAM" id="SSF55021">
    <property type="entry name" value="ACT-like"/>
    <property type="match status" value="1"/>
</dbReference>
<dbReference type="Pfam" id="PF00800">
    <property type="entry name" value="PDT"/>
    <property type="match status" value="1"/>
</dbReference>
<evidence type="ECO:0000256" key="6">
    <source>
        <dbReference type="ARBA" id="ARBA00013147"/>
    </source>
</evidence>
<keyword evidence="10" id="KW-0028">Amino-acid biosynthesis</keyword>
<organism evidence="23 24">
    <name type="scientific">Candidatus Acutalibacter pullicola</name>
    <dbReference type="NCBI Taxonomy" id="2838417"/>
    <lineage>
        <taxon>Bacteria</taxon>
        <taxon>Bacillati</taxon>
        <taxon>Bacillota</taxon>
        <taxon>Clostridia</taxon>
        <taxon>Eubacteriales</taxon>
        <taxon>Acutalibacteraceae</taxon>
        <taxon>Acutalibacter</taxon>
    </lineage>
</organism>
<comment type="caution">
    <text evidence="23">The sequence shown here is derived from an EMBL/GenBank/DDBJ whole genome shotgun (WGS) entry which is preliminary data.</text>
</comment>
<evidence type="ECO:0000256" key="8">
    <source>
        <dbReference type="ARBA" id="ARBA00021872"/>
    </source>
</evidence>
<evidence type="ECO:0000256" key="16">
    <source>
        <dbReference type="ARBA" id="ARBA00031175"/>
    </source>
</evidence>
<evidence type="ECO:0000259" key="22">
    <source>
        <dbReference type="PROSITE" id="PS51671"/>
    </source>
</evidence>
<dbReference type="InterPro" id="IPR036263">
    <property type="entry name" value="Chorismate_II_sf"/>
</dbReference>
<dbReference type="PROSITE" id="PS51168">
    <property type="entry name" value="CHORISMATE_MUT_2"/>
    <property type="match status" value="1"/>
</dbReference>
<comment type="catalytic activity">
    <reaction evidence="1">
        <text>chorismate = prephenate</text>
        <dbReference type="Rhea" id="RHEA:13897"/>
        <dbReference type="ChEBI" id="CHEBI:29748"/>
        <dbReference type="ChEBI" id="CHEBI:29934"/>
        <dbReference type="EC" id="5.4.99.5"/>
    </reaction>
</comment>
<reference evidence="23" key="2">
    <citation type="submission" date="2021-04" db="EMBL/GenBank/DDBJ databases">
        <authorList>
            <person name="Gilroy R."/>
        </authorList>
    </citation>
    <scope>NUCLEOTIDE SEQUENCE</scope>
    <source>
        <strain evidence="23">CHK185-1770</strain>
    </source>
</reference>
<dbReference type="GO" id="GO:0005737">
    <property type="term" value="C:cytoplasm"/>
    <property type="evidence" value="ECO:0007669"/>
    <property type="project" value="UniProtKB-SubCell"/>
</dbReference>
<feature type="domain" description="ACT" evidence="22">
    <location>
        <begin position="291"/>
        <end position="370"/>
    </location>
</feature>
<dbReference type="GO" id="GO:0004664">
    <property type="term" value="F:prephenate dehydratase activity"/>
    <property type="evidence" value="ECO:0007669"/>
    <property type="project" value="UniProtKB-EC"/>
</dbReference>
<evidence type="ECO:0000256" key="13">
    <source>
        <dbReference type="ARBA" id="ARBA00023235"/>
    </source>
</evidence>
<dbReference type="GO" id="GO:0046417">
    <property type="term" value="P:chorismate metabolic process"/>
    <property type="evidence" value="ECO:0007669"/>
    <property type="project" value="InterPro"/>
</dbReference>
<dbReference type="PROSITE" id="PS51171">
    <property type="entry name" value="PREPHENATE_DEHYDR_3"/>
    <property type="match status" value="1"/>
</dbReference>
<accession>A0A9D2MX09</accession>
<keyword evidence="15" id="KW-0511">Multifunctional enzyme</keyword>
<evidence type="ECO:0000256" key="4">
    <source>
        <dbReference type="ARBA" id="ARBA00004741"/>
    </source>
</evidence>
<dbReference type="InterPro" id="IPR045865">
    <property type="entry name" value="ACT-like_dom_sf"/>
</dbReference>
<evidence type="ECO:0000256" key="19">
    <source>
        <dbReference type="PIRSR" id="PIRSR001500-2"/>
    </source>
</evidence>
<dbReference type="AlphaFoldDB" id="A0A9D2MX09"/>
<dbReference type="Gene3D" id="3.40.190.10">
    <property type="entry name" value="Periplasmic binding protein-like II"/>
    <property type="match status" value="2"/>
</dbReference>
<dbReference type="SUPFAM" id="SSF53850">
    <property type="entry name" value="Periplasmic binding protein-like II"/>
    <property type="match status" value="1"/>
</dbReference>
<feature type="domain" description="Chorismate mutase" evidence="20">
    <location>
        <begin position="1"/>
        <end position="83"/>
    </location>
</feature>
<evidence type="ECO:0000256" key="7">
    <source>
        <dbReference type="ARBA" id="ARBA00014401"/>
    </source>
</evidence>
<dbReference type="PANTHER" id="PTHR21022:SF19">
    <property type="entry name" value="PREPHENATE DEHYDRATASE-RELATED"/>
    <property type="match status" value="1"/>
</dbReference>
<evidence type="ECO:0000256" key="18">
    <source>
        <dbReference type="ARBA" id="ARBA00047848"/>
    </source>
</evidence>
<reference evidence="23" key="1">
    <citation type="journal article" date="2021" name="PeerJ">
        <title>Extensive microbial diversity within the chicken gut microbiome revealed by metagenomics and culture.</title>
        <authorList>
            <person name="Gilroy R."/>
            <person name="Ravi A."/>
            <person name="Getino M."/>
            <person name="Pursley I."/>
            <person name="Horton D.L."/>
            <person name="Alikhan N.F."/>
            <person name="Baker D."/>
            <person name="Gharbi K."/>
            <person name="Hall N."/>
            <person name="Watson M."/>
            <person name="Adriaenssens E.M."/>
            <person name="Foster-Nyarko E."/>
            <person name="Jarju S."/>
            <person name="Secka A."/>
            <person name="Antonio M."/>
            <person name="Oren A."/>
            <person name="Chaudhuri R.R."/>
            <person name="La Ragione R."/>
            <person name="Hildebrand F."/>
            <person name="Pallen M.J."/>
        </authorList>
    </citation>
    <scope>NUCLEOTIDE SEQUENCE</scope>
    <source>
        <strain evidence="23">CHK185-1770</strain>
    </source>
</reference>
<evidence type="ECO:0000256" key="9">
    <source>
        <dbReference type="ARBA" id="ARBA00022490"/>
    </source>
</evidence>
<dbReference type="SUPFAM" id="SSF48600">
    <property type="entry name" value="Chorismate mutase II"/>
    <property type="match status" value="1"/>
</dbReference>
<feature type="site" description="Essential for prephenate dehydratase activity" evidence="19">
    <location>
        <position position="272"/>
    </location>
</feature>
<dbReference type="GO" id="GO:0009094">
    <property type="term" value="P:L-phenylalanine biosynthetic process"/>
    <property type="evidence" value="ECO:0007669"/>
    <property type="project" value="UniProtKB-KW"/>
</dbReference>
<evidence type="ECO:0000313" key="23">
    <source>
        <dbReference type="EMBL" id="HJB98155.1"/>
    </source>
</evidence>
<comment type="function">
    <text evidence="2">Catalyzes the Claisen rearrangement of chorismate to prephenate and the decarboxylation/dehydration of prephenate to phenylpyruvate.</text>
</comment>
<comment type="subcellular location">
    <subcellularLocation>
        <location evidence="3">Cytoplasm</location>
    </subcellularLocation>
</comment>
<name>A0A9D2MX09_9FIRM</name>
<dbReference type="EMBL" id="DWXG01000049">
    <property type="protein sequence ID" value="HJB98155.1"/>
    <property type="molecule type" value="Genomic_DNA"/>
</dbReference>
<sequence>MGKIREEIDAIDGQLLPLFLRRMACTEQVAQVKQEAGAPVFSAPREQAILDRVRSQAGEEGNAAAALYASIMAISRDKQYRLLQRGAPLRQLEKTAGRTLNRAGARVVCQGVQGAFSHKAALDFFGPMQPFFTPTWKQVFEDVKAGRADYGVLPVENSAAGSVTGVYDLILQYRFYIVGAVDVKVEHFLAAASPEEPITTVVSHPQALSQCSDYVEAHGLKTQEYSNTAAAARYVAEERPQGVAAICSREAAQKYGLTILAENLQNERENTTRFVVISREAILPEDANKISLCFSLPHVTGSLSGVLQRFSMAGLNLTKIESRPLPGKNFEYDFYLDFSGNLHDADTLELICALYDELPRFSFLGNYSET</sequence>
<keyword evidence="11" id="KW-0057">Aromatic amino acid biosynthesis</keyword>
<dbReference type="InterPro" id="IPR001086">
    <property type="entry name" value="Preph_deHydtase"/>
</dbReference>
<dbReference type="Proteomes" id="UP000826793">
    <property type="component" value="Unassembled WGS sequence"/>
</dbReference>
<evidence type="ECO:0000256" key="17">
    <source>
        <dbReference type="ARBA" id="ARBA00031520"/>
    </source>
</evidence>
<dbReference type="Gene3D" id="1.20.59.10">
    <property type="entry name" value="Chorismate mutase"/>
    <property type="match status" value="1"/>
</dbReference>
<dbReference type="EC" id="4.2.1.51" evidence="6"/>
<dbReference type="Pfam" id="PF01817">
    <property type="entry name" value="CM_2"/>
    <property type="match status" value="1"/>
</dbReference>
<protein>
    <recommendedName>
        <fullName evidence="7">Bifunctional chorismate mutase/prephenate dehydratase</fullName>
        <ecNumber evidence="6">4.2.1.51</ecNumber>
    </recommendedName>
    <alternativeName>
        <fullName evidence="17">Chorismate mutase-prephenate dehydratase</fullName>
    </alternativeName>
    <alternativeName>
        <fullName evidence="8">Prephenate dehydratase</fullName>
    </alternativeName>
    <alternativeName>
        <fullName evidence="16">p-protein</fullName>
    </alternativeName>
</protein>
<feature type="domain" description="Prephenate dehydratase" evidence="21">
    <location>
        <begin position="106"/>
        <end position="279"/>
    </location>
</feature>
<dbReference type="InterPro" id="IPR008242">
    <property type="entry name" value="Chor_mutase/pphenate_deHydtase"/>
</dbReference>